<protein>
    <submittedName>
        <fullName evidence="1">Uncharacterized protein</fullName>
    </submittedName>
</protein>
<accession>A0A9P1C6K5</accession>
<comment type="caution">
    <text evidence="1">The sequence shown here is derived from an EMBL/GenBank/DDBJ whole genome shotgun (WGS) entry which is preliminary data.</text>
</comment>
<gene>
    <name evidence="1" type="ORF">C1SCF055_LOCUS13380</name>
</gene>
<dbReference type="Proteomes" id="UP001152797">
    <property type="component" value="Unassembled WGS sequence"/>
</dbReference>
<organism evidence="1">
    <name type="scientific">Cladocopium goreaui</name>
    <dbReference type="NCBI Taxonomy" id="2562237"/>
    <lineage>
        <taxon>Eukaryota</taxon>
        <taxon>Sar</taxon>
        <taxon>Alveolata</taxon>
        <taxon>Dinophyceae</taxon>
        <taxon>Suessiales</taxon>
        <taxon>Symbiodiniaceae</taxon>
        <taxon>Cladocopium</taxon>
    </lineage>
</organism>
<dbReference type="EMBL" id="CAMXCT020001035">
    <property type="protein sequence ID" value="CAL1139369.1"/>
    <property type="molecule type" value="Genomic_DNA"/>
</dbReference>
<sequence>MGKTKALTDGPIPVSYIEVIAAIRDFSENSMDSDRAATTAAELQTLVATQFPEYASKIVDWRTIASLVNRVPVDAWALIEDFALKHQMMSPPIPQTWLRDPSLGCVEVYMLMLKRFLAALEKEALKHGLKLHEKNSHIILQRHLSAEGRLKLKAVGACHCSMQVFFKFKLIQKRAFADFCSNSALEALSQTYHAGITAAMTEHAKLNVSWATLEEAFLQGFYDGVLSSTCNPEQMGPHWVFVREQISVAKAQEAINAAANADT</sequence>
<reference evidence="1" key="1">
    <citation type="submission" date="2022-10" db="EMBL/GenBank/DDBJ databases">
        <authorList>
            <person name="Chen Y."/>
            <person name="Dougan E. K."/>
            <person name="Chan C."/>
            <person name="Rhodes N."/>
            <person name="Thang M."/>
        </authorList>
    </citation>
    <scope>NUCLEOTIDE SEQUENCE</scope>
</reference>
<reference evidence="2 3" key="2">
    <citation type="submission" date="2024-05" db="EMBL/GenBank/DDBJ databases">
        <authorList>
            <person name="Chen Y."/>
            <person name="Shah S."/>
            <person name="Dougan E. K."/>
            <person name="Thang M."/>
            <person name="Chan C."/>
        </authorList>
    </citation>
    <scope>NUCLEOTIDE SEQUENCE [LARGE SCALE GENOMIC DNA]</scope>
</reference>
<evidence type="ECO:0000313" key="1">
    <source>
        <dbReference type="EMBL" id="CAI3985994.1"/>
    </source>
</evidence>
<evidence type="ECO:0000313" key="2">
    <source>
        <dbReference type="EMBL" id="CAL4773306.1"/>
    </source>
</evidence>
<evidence type="ECO:0000313" key="3">
    <source>
        <dbReference type="Proteomes" id="UP001152797"/>
    </source>
</evidence>
<proteinExistence type="predicted"/>
<keyword evidence="3" id="KW-1185">Reference proteome</keyword>
<dbReference type="EMBL" id="CAMXCT030001035">
    <property type="protein sequence ID" value="CAL4773306.1"/>
    <property type="molecule type" value="Genomic_DNA"/>
</dbReference>
<dbReference type="EMBL" id="CAMXCT010001035">
    <property type="protein sequence ID" value="CAI3985994.1"/>
    <property type="molecule type" value="Genomic_DNA"/>
</dbReference>
<name>A0A9P1C6K5_9DINO</name>
<dbReference type="AlphaFoldDB" id="A0A9P1C6K5"/>